<dbReference type="PANTHER" id="PTHR46890:SF48">
    <property type="entry name" value="RNA-DIRECTED DNA POLYMERASE"/>
    <property type="match status" value="1"/>
</dbReference>
<evidence type="ECO:0000256" key="1">
    <source>
        <dbReference type="SAM" id="MobiDB-lite"/>
    </source>
</evidence>
<dbReference type="Pfam" id="PF00078">
    <property type="entry name" value="RVT_1"/>
    <property type="match status" value="1"/>
</dbReference>
<dbReference type="Proteomes" id="UP000233551">
    <property type="component" value="Unassembled WGS sequence"/>
</dbReference>
<sequence>MDRATALSSRLDYAKVCVEVDAEKEIPNVLNVDLGNEYKVEVLVDTPWLPEKCARCKVFGHNYSSTLETAPPEVTEGSMAPADGSAAAKDPTVFKTDILRGPGMATSSRSDVVKVARNAELVTIVQLAAKKKTDNAINNSEELTSNIAIGCPVEEDDAGAARNDLNKGKNKVSTQGDFPQVDNKPTGIGLVGDQDNETNSDDDLEVMESRVKDSRQLRSTSMEVAKLVKRVQVKEIDEVKVVRREITIDQSMRDFTDFITSSELKDHPFTGCYFTWSNKRQEGFQARKIDRAMELDLRVKLSKAIDKEEKLLKQKSRVAWLKAGDQNTAFFHRAELLGRKDDRVVRISIAQLSHILKRKVSHAHYQSLLSPITEEEIKAALFSMGNDKSPGPDGFTGRKISDNVLLAHKLVRNYHRQGITPRCAIKIDLMKAFDSLNWDFLLNSLEAMGFPLGFLRWIKGCITSPYFSVAINGTLAGYFAGKRGLRQGDPLSPYLFVIAMEVFSNLSDSAVEEGRVRFHP</sequence>
<dbReference type="SUPFAM" id="SSF56672">
    <property type="entry name" value="DNA/RNA polymerases"/>
    <property type="match status" value="1"/>
</dbReference>
<dbReference type="AlphaFoldDB" id="A0A2I0LAN7"/>
<organism evidence="3 4">
    <name type="scientific">Punica granatum</name>
    <name type="common">Pomegranate</name>
    <dbReference type="NCBI Taxonomy" id="22663"/>
    <lineage>
        <taxon>Eukaryota</taxon>
        <taxon>Viridiplantae</taxon>
        <taxon>Streptophyta</taxon>
        <taxon>Embryophyta</taxon>
        <taxon>Tracheophyta</taxon>
        <taxon>Spermatophyta</taxon>
        <taxon>Magnoliopsida</taxon>
        <taxon>eudicotyledons</taxon>
        <taxon>Gunneridae</taxon>
        <taxon>Pentapetalae</taxon>
        <taxon>rosids</taxon>
        <taxon>malvids</taxon>
        <taxon>Myrtales</taxon>
        <taxon>Lythraceae</taxon>
        <taxon>Punica</taxon>
    </lineage>
</organism>
<dbReference type="InterPro" id="IPR043502">
    <property type="entry name" value="DNA/RNA_pol_sf"/>
</dbReference>
<dbReference type="InterPro" id="IPR000477">
    <property type="entry name" value="RT_dom"/>
</dbReference>
<protein>
    <recommendedName>
        <fullName evidence="2">Reverse transcriptase domain-containing protein</fullName>
    </recommendedName>
</protein>
<dbReference type="PANTHER" id="PTHR46890">
    <property type="entry name" value="NON-LTR RETROLELEMENT REVERSE TRANSCRIPTASE-LIKE PROTEIN-RELATED"/>
    <property type="match status" value="1"/>
</dbReference>
<keyword evidence="4" id="KW-1185">Reference proteome</keyword>
<feature type="domain" description="Reverse transcriptase" evidence="2">
    <location>
        <begin position="396"/>
        <end position="507"/>
    </location>
</feature>
<reference evidence="3 4" key="1">
    <citation type="submission" date="2017-11" db="EMBL/GenBank/DDBJ databases">
        <title>De-novo sequencing of pomegranate (Punica granatum L.) genome.</title>
        <authorList>
            <person name="Akparov Z."/>
            <person name="Amiraslanov A."/>
            <person name="Hajiyeva S."/>
            <person name="Abbasov M."/>
            <person name="Kaur K."/>
            <person name="Hamwieh A."/>
            <person name="Solovyev V."/>
            <person name="Salamov A."/>
            <person name="Braich B."/>
            <person name="Kosarev P."/>
            <person name="Mahmoud A."/>
            <person name="Hajiyev E."/>
            <person name="Babayeva S."/>
            <person name="Izzatullayeva V."/>
            <person name="Mammadov A."/>
            <person name="Mammadov A."/>
            <person name="Sharifova S."/>
            <person name="Ojaghi J."/>
            <person name="Eynullazada K."/>
            <person name="Bayramov B."/>
            <person name="Abdulazimova A."/>
            <person name="Shahmuradov I."/>
        </authorList>
    </citation>
    <scope>NUCLEOTIDE SEQUENCE [LARGE SCALE GENOMIC DNA]</scope>
    <source>
        <strain evidence="4">cv. AG2017</strain>
        <tissue evidence="3">Leaf</tissue>
    </source>
</reference>
<evidence type="ECO:0000259" key="2">
    <source>
        <dbReference type="Pfam" id="PF00078"/>
    </source>
</evidence>
<evidence type="ECO:0000313" key="4">
    <source>
        <dbReference type="Proteomes" id="UP000233551"/>
    </source>
</evidence>
<evidence type="ECO:0000313" key="3">
    <source>
        <dbReference type="EMBL" id="PKI77742.1"/>
    </source>
</evidence>
<proteinExistence type="predicted"/>
<name>A0A2I0LAN7_PUNGR</name>
<dbReference type="InterPro" id="IPR052343">
    <property type="entry name" value="Retrotransposon-Effector_Assoc"/>
</dbReference>
<comment type="caution">
    <text evidence="3">The sequence shown here is derived from an EMBL/GenBank/DDBJ whole genome shotgun (WGS) entry which is preliminary data.</text>
</comment>
<feature type="region of interest" description="Disordered" evidence="1">
    <location>
        <begin position="159"/>
        <end position="201"/>
    </location>
</feature>
<gene>
    <name evidence="3" type="ORF">CRG98_001866</name>
</gene>
<dbReference type="STRING" id="22663.A0A2I0LAN7"/>
<dbReference type="EMBL" id="PGOL01000076">
    <property type="protein sequence ID" value="PKI77742.1"/>
    <property type="molecule type" value="Genomic_DNA"/>
</dbReference>
<accession>A0A2I0LAN7</accession>